<feature type="transmembrane region" description="Helical" evidence="2">
    <location>
        <begin position="213"/>
        <end position="233"/>
    </location>
</feature>
<evidence type="ECO:0000256" key="1">
    <source>
        <dbReference type="SAM" id="MobiDB-lite"/>
    </source>
</evidence>
<accession>A0A4R2PHS6</accession>
<keyword evidence="2" id="KW-0472">Membrane</keyword>
<evidence type="ECO:0000313" key="3">
    <source>
        <dbReference type="EMBL" id="TCP33505.1"/>
    </source>
</evidence>
<keyword evidence="2" id="KW-1133">Transmembrane helix</keyword>
<reference evidence="3 4" key="1">
    <citation type="submission" date="2019-03" db="EMBL/GenBank/DDBJ databases">
        <title>Genomic Encyclopedia of Type Strains, Phase IV (KMG-IV): sequencing the most valuable type-strain genomes for metagenomic binning, comparative biology and taxonomic classification.</title>
        <authorList>
            <person name="Goeker M."/>
        </authorList>
    </citation>
    <scope>NUCLEOTIDE SEQUENCE [LARGE SCALE GENOMIC DNA]</scope>
    <source>
        <strain evidence="3 4">DSM 2132</strain>
    </source>
</reference>
<feature type="compositionally biased region" description="Low complexity" evidence="1">
    <location>
        <begin position="39"/>
        <end position="51"/>
    </location>
</feature>
<comment type="caution">
    <text evidence="3">The sequence shown here is derived from an EMBL/GenBank/DDBJ whole genome shotgun (WGS) entry which is preliminary data.</text>
</comment>
<feature type="compositionally biased region" description="Pro residues" evidence="1">
    <location>
        <begin position="1"/>
        <end position="23"/>
    </location>
</feature>
<feature type="transmembrane region" description="Helical" evidence="2">
    <location>
        <begin position="270"/>
        <end position="288"/>
    </location>
</feature>
<evidence type="ECO:0000256" key="2">
    <source>
        <dbReference type="SAM" id="Phobius"/>
    </source>
</evidence>
<keyword evidence="2" id="KW-0812">Transmembrane</keyword>
<name>A0A4R2PHS6_RHOSA</name>
<feature type="region of interest" description="Disordered" evidence="1">
    <location>
        <begin position="240"/>
        <end position="260"/>
    </location>
</feature>
<dbReference type="InParanoid" id="A0A4R2PHS6"/>
<evidence type="ECO:0000313" key="4">
    <source>
        <dbReference type="Proteomes" id="UP000295399"/>
    </source>
</evidence>
<dbReference type="AlphaFoldDB" id="A0A4R2PHS6"/>
<feature type="transmembrane region" description="Helical" evidence="2">
    <location>
        <begin position="93"/>
        <end position="114"/>
    </location>
</feature>
<protein>
    <submittedName>
        <fullName evidence="3">Uncharacterized protein</fullName>
    </submittedName>
</protein>
<dbReference type="EMBL" id="SLXO01000007">
    <property type="protein sequence ID" value="TCP33505.1"/>
    <property type="molecule type" value="Genomic_DNA"/>
</dbReference>
<keyword evidence="4" id="KW-1185">Reference proteome</keyword>
<dbReference type="Proteomes" id="UP000295399">
    <property type="component" value="Unassembled WGS sequence"/>
</dbReference>
<feature type="region of interest" description="Disordered" evidence="1">
    <location>
        <begin position="326"/>
        <end position="369"/>
    </location>
</feature>
<feature type="compositionally biased region" description="Basic and acidic residues" evidence="1">
    <location>
        <begin position="240"/>
        <end position="259"/>
    </location>
</feature>
<feature type="region of interest" description="Disordered" evidence="1">
    <location>
        <begin position="1"/>
        <end position="58"/>
    </location>
</feature>
<proteinExistence type="predicted"/>
<feature type="transmembrane region" description="Helical" evidence="2">
    <location>
        <begin position="181"/>
        <end position="201"/>
    </location>
</feature>
<organism evidence="3 4">
    <name type="scientific">Rhodothalassium salexigens DSM 2132</name>
    <dbReference type="NCBI Taxonomy" id="1188247"/>
    <lineage>
        <taxon>Bacteria</taxon>
        <taxon>Pseudomonadati</taxon>
        <taxon>Pseudomonadota</taxon>
        <taxon>Alphaproteobacteria</taxon>
        <taxon>Rhodothalassiales</taxon>
        <taxon>Rhodothalassiaceae</taxon>
        <taxon>Rhodothalassium</taxon>
    </lineage>
</organism>
<feature type="transmembrane region" description="Helical" evidence="2">
    <location>
        <begin position="294"/>
        <end position="315"/>
    </location>
</feature>
<gene>
    <name evidence="3" type="ORF">EV659_107115</name>
</gene>
<sequence length="369" mass="38438">MADPRTAPPPDAGPSGAPSPPTPNTGAPQTAPPQTGGNRAAAPAPATRSAAEPQGDDGRQIRSMAEIFRLPPLPPASPKAPALPWRLALGVRLLTLAPVAGYALALQAIALVLLGRTDGAAGMASGVVLALGLVLPPDAYSLWSGDVSSPRWRVFVDRRRQRRLRPALEDHRVKRDAGHRAAVLFAVSVPVFLLVLLTVLGDDGSPRGYFKKYLVLMHILPLYSLVLLGVYAFRPPADHRPPDCPGDRPEDRPAHDHSARRVRLSRSVRWALVAAGATAAAWAAGALWDKTALTLAAPATLGVAGLSAALFYAGLRSGLTPGAAHSLARQGHLDAPANEPGGDNAGPDAPPDARHAEAATGSPDTRRSV</sequence>